<organism evidence="2 3">
    <name type="scientific">Massilia consociata</name>
    <dbReference type="NCBI Taxonomy" id="760117"/>
    <lineage>
        <taxon>Bacteria</taxon>
        <taxon>Pseudomonadati</taxon>
        <taxon>Pseudomonadota</taxon>
        <taxon>Betaproteobacteria</taxon>
        <taxon>Burkholderiales</taxon>
        <taxon>Oxalobacteraceae</taxon>
        <taxon>Telluria group</taxon>
        <taxon>Massilia</taxon>
    </lineage>
</organism>
<dbReference type="Gene3D" id="3.10.310.50">
    <property type="match status" value="1"/>
</dbReference>
<reference evidence="2 3" key="1">
    <citation type="submission" date="2024-09" db="EMBL/GenBank/DDBJ databases">
        <authorList>
            <person name="Sun Q."/>
            <person name="Mori K."/>
        </authorList>
    </citation>
    <scope>NUCLEOTIDE SEQUENCE [LARGE SCALE GENOMIC DNA]</scope>
    <source>
        <strain evidence="2 3">CCM 7792</strain>
    </source>
</reference>
<dbReference type="Pfam" id="PF04536">
    <property type="entry name" value="TPM_phosphatase"/>
    <property type="match status" value="1"/>
</dbReference>
<dbReference type="RefSeq" id="WP_379677435.1">
    <property type="nucleotide sequence ID" value="NZ_JBHLWP010000003.1"/>
</dbReference>
<name>A0ABV6FC82_9BURK</name>
<protein>
    <submittedName>
        <fullName evidence="2">TPM domain-containing protein</fullName>
    </submittedName>
</protein>
<comment type="caution">
    <text evidence="2">The sequence shown here is derived from an EMBL/GenBank/DDBJ whole genome shotgun (WGS) entry which is preliminary data.</text>
</comment>
<evidence type="ECO:0000313" key="2">
    <source>
        <dbReference type="EMBL" id="MFC0250670.1"/>
    </source>
</evidence>
<sequence length="169" mass="18802">MSLGQKIRRAWRHLTSSNADAQRAFPEATLTAISEAITAGEQTHRGEVRLIVEKALPFDDAWDGVTNRQRALALFADYGVWDTEDNCGVLIYINLAEHKVDIVADRGIDRKIDRATWQAVCRTLTEGFKAGHFHDATLAAVGQVNELLRQHFPANGARANELPDKPLML</sequence>
<dbReference type="EMBL" id="JBHLWP010000003">
    <property type="protein sequence ID" value="MFC0250670.1"/>
    <property type="molecule type" value="Genomic_DNA"/>
</dbReference>
<evidence type="ECO:0000259" key="1">
    <source>
        <dbReference type="Pfam" id="PF04536"/>
    </source>
</evidence>
<proteinExistence type="predicted"/>
<accession>A0ABV6FC82</accession>
<dbReference type="InterPro" id="IPR007621">
    <property type="entry name" value="TPM_dom"/>
</dbReference>
<dbReference type="Proteomes" id="UP001589773">
    <property type="component" value="Unassembled WGS sequence"/>
</dbReference>
<keyword evidence="3" id="KW-1185">Reference proteome</keyword>
<feature type="domain" description="TPM" evidence="1">
    <location>
        <begin position="20"/>
        <end position="145"/>
    </location>
</feature>
<evidence type="ECO:0000313" key="3">
    <source>
        <dbReference type="Proteomes" id="UP001589773"/>
    </source>
</evidence>
<dbReference type="PANTHER" id="PTHR30373">
    <property type="entry name" value="UPF0603 PROTEIN YGCG"/>
    <property type="match status" value="1"/>
</dbReference>
<dbReference type="PANTHER" id="PTHR30373:SF8">
    <property type="entry name" value="BLL7265 PROTEIN"/>
    <property type="match status" value="1"/>
</dbReference>
<gene>
    <name evidence="2" type="ORF">ACFFJK_02105</name>
</gene>